<dbReference type="Pfam" id="PF04446">
    <property type="entry name" value="Thg1"/>
    <property type="match status" value="1"/>
</dbReference>
<organism evidence="2 3">
    <name type="scientific">Polarella glacialis</name>
    <name type="common">Dinoflagellate</name>
    <dbReference type="NCBI Taxonomy" id="89957"/>
    <lineage>
        <taxon>Eukaryota</taxon>
        <taxon>Sar</taxon>
        <taxon>Alveolata</taxon>
        <taxon>Dinophyceae</taxon>
        <taxon>Suessiales</taxon>
        <taxon>Suessiaceae</taxon>
        <taxon>Polarella</taxon>
    </lineage>
</organism>
<sequence>CGWGTLMRRLKERGVLDQGFSEQIGEAMMASCCALMNEFGAVLGQTHSDELTVLVPPTKGARAHGGSMQKWISTAASVATNVFNRRIAAVAAERNMVLDKVIVAHFDCRVGVFETAAEAQALILWRASDCAVNAPSDAIKWSDAAMKVREFNTIEKLAYLQSHELLPLRRHHGYGSLFAE</sequence>
<accession>A0A813I1L3</accession>
<feature type="non-terminal residue" evidence="2">
    <location>
        <position position="1"/>
    </location>
</feature>
<comment type="caution">
    <text evidence="2">The sequence shown here is derived from an EMBL/GenBank/DDBJ whole genome shotgun (WGS) entry which is preliminary data.</text>
</comment>
<dbReference type="GO" id="GO:0000287">
    <property type="term" value="F:magnesium ion binding"/>
    <property type="evidence" value="ECO:0007669"/>
    <property type="project" value="InterPro"/>
</dbReference>
<dbReference type="GO" id="GO:0008193">
    <property type="term" value="F:tRNA guanylyltransferase activity"/>
    <property type="evidence" value="ECO:0007669"/>
    <property type="project" value="InterPro"/>
</dbReference>
<evidence type="ECO:0000313" key="3">
    <source>
        <dbReference type="Proteomes" id="UP000654075"/>
    </source>
</evidence>
<name>A0A813I1L3_POLGL</name>
<dbReference type="OrthoDB" id="5959761at2759"/>
<keyword evidence="3" id="KW-1185">Reference proteome</keyword>
<feature type="domain" description="tRNAHis guanylyltransferase catalytic" evidence="1">
    <location>
        <begin position="10"/>
        <end position="111"/>
    </location>
</feature>
<feature type="non-terminal residue" evidence="2">
    <location>
        <position position="180"/>
    </location>
</feature>
<dbReference type="AlphaFoldDB" id="A0A813I1L3"/>
<reference evidence="2" key="1">
    <citation type="submission" date="2021-02" db="EMBL/GenBank/DDBJ databases">
        <authorList>
            <person name="Dougan E. K."/>
            <person name="Rhodes N."/>
            <person name="Thang M."/>
            <person name="Chan C."/>
        </authorList>
    </citation>
    <scope>NUCLEOTIDE SEQUENCE</scope>
</reference>
<dbReference type="Gene3D" id="3.30.70.3000">
    <property type="match status" value="1"/>
</dbReference>
<protein>
    <recommendedName>
        <fullName evidence="1">tRNAHis guanylyltransferase catalytic domain-containing protein</fullName>
    </recommendedName>
</protein>
<proteinExistence type="predicted"/>
<dbReference type="EMBL" id="CAJNNV010033384">
    <property type="protein sequence ID" value="CAE8643534.1"/>
    <property type="molecule type" value="Genomic_DNA"/>
</dbReference>
<dbReference type="Proteomes" id="UP000654075">
    <property type="component" value="Unassembled WGS sequence"/>
</dbReference>
<evidence type="ECO:0000313" key="2">
    <source>
        <dbReference type="EMBL" id="CAE8643534.1"/>
    </source>
</evidence>
<evidence type="ECO:0000259" key="1">
    <source>
        <dbReference type="Pfam" id="PF04446"/>
    </source>
</evidence>
<dbReference type="GO" id="GO:0006400">
    <property type="term" value="P:tRNA modification"/>
    <property type="evidence" value="ECO:0007669"/>
    <property type="project" value="InterPro"/>
</dbReference>
<dbReference type="InterPro" id="IPR038469">
    <property type="entry name" value="tRNAHis_GuaTrfase_Thg1_sf"/>
</dbReference>
<gene>
    <name evidence="2" type="ORF">PGLA1383_LOCUS57851</name>
</gene>
<dbReference type="InterPro" id="IPR024956">
    <property type="entry name" value="tRNAHis_GuaTrfase_cat"/>
</dbReference>